<dbReference type="OrthoDB" id="9800831at2"/>
<evidence type="ECO:0000259" key="1">
    <source>
        <dbReference type="Pfam" id="PF10074"/>
    </source>
</evidence>
<comment type="caution">
    <text evidence="2">The sequence shown here is derived from an EMBL/GenBank/DDBJ whole genome shotgun (WGS) entry which is preliminary data.</text>
</comment>
<dbReference type="Pfam" id="PF10074">
    <property type="entry name" value="RovC_DNA-bd"/>
    <property type="match status" value="1"/>
</dbReference>
<feature type="domain" description="T6SS Transcription factor RovC-like DNA binding" evidence="1">
    <location>
        <begin position="114"/>
        <end position="210"/>
    </location>
</feature>
<dbReference type="EMBL" id="JFHR01000062">
    <property type="protein sequence ID" value="KEQ51829.1"/>
    <property type="molecule type" value="Genomic_DNA"/>
</dbReference>
<accession>A0A081R9F6</accession>
<evidence type="ECO:0000313" key="3">
    <source>
        <dbReference type="Proteomes" id="UP000028411"/>
    </source>
</evidence>
<organism evidence="2 3">
    <name type="scientific">Sphingobium chlorophenolicum</name>
    <dbReference type="NCBI Taxonomy" id="46429"/>
    <lineage>
        <taxon>Bacteria</taxon>
        <taxon>Pseudomonadati</taxon>
        <taxon>Pseudomonadota</taxon>
        <taxon>Alphaproteobacteria</taxon>
        <taxon>Sphingomonadales</taxon>
        <taxon>Sphingomonadaceae</taxon>
        <taxon>Sphingobium</taxon>
    </lineage>
</organism>
<gene>
    <name evidence="2" type="ORF">BV95_03903</name>
</gene>
<dbReference type="RefSeq" id="WP_037455972.1">
    <property type="nucleotide sequence ID" value="NZ_JFHR01000062.1"/>
</dbReference>
<reference evidence="2 3" key="1">
    <citation type="submission" date="2014-02" db="EMBL/GenBank/DDBJ databases">
        <title>Whole genome sequence of Sphingobium chlorophenolicum NBRC 16172.</title>
        <authorList>
            <person name="Gan H.M."/>
            <person name="Gan H.Y."/>
            <person name="Chew T.H."/>
            <person name="Savka M.A."/>
        </authorList>
    </citation>
    <scope>NUCLEOTIDE SEQUENCE [LARGE SCALE GENOMIC DNA]</scope>
    <source>
        <strain evidence="2 3">NBRC 16172</strain>
    </source>
</reference>
<dbReference type="eggNOG" id="COG5419">
    <property type="taxonomic scope" value="Bacteria"/>
</dbReference>
<protein>
    <recommendedName>
        <fullName evidence="1">T6SS Transcription factor RovC-like DNA binding domain-containing protein</fullName>
    </recommendedName>
</protein>
<sequence>MRRADRGSPGNGGFTFAEDPGLPACEARVIWHADVDPAILPVSIEAGAAAGEEAIDVAALAPWLRAASDPAGREYVVLTDGRRHIRLDILAGTLLRAHGPVLLRYDMWGARTAFLRMRTLERFLDLVRTGRFRAPLYPGDPAVGRGVELLRVHDARASGATQRDIGEALFGAEAVKRGWDGRTDHIRQRVRRLVKSARAMAEGGYRLLMRSR</sequence>
<dbReference type="PATRIC" id="fig|46429.4.peg.3893"/>
<dbReference type="Proteomes" id="UP000028411">
    <property type="component" value="Unassembled WGS sequence"/>
</dbReference>
<proteinExistence type="predicted"/>
<name>A0A081R9F6_SPHCR</name>
<dbReference type="AlphaFoldDB" id="A0A081R9F6"/>
<dbReference type="InterPro" id="IPR018754">
    <property type="entry name" value="RovC-like_DNA-bd"/>
</dbReference>
<evidence type="ECO:0000313" key="2">
    <source>
        <dbReference type="EMBL" id="KEQ51829.1"/>
    </source>
</evidence>